<proteinExistence type="predicted"/>
<protein>
    <submittedName>
        <fullName evidence="1">Uncharacterized protein</fullName>
    </submittedName>
</protein>
<accession>A0ABP6L1C8</accession>
<name>A0ABP6L1C8_9ACTN</name>
<organism evidence="1 2">
    <name type="scientific">Streptosporangium longisporum</name>
    <dbReference type="NCBI Taxonomy" id="46187"/>
    <lineage>
        <taxon>Bacteria</taxon>
        <taxon>Bacillati</taxon>
        <taxon>Actinomycetota</taxon>
        <taxon>Actinomycetes</taxon>
        <taxon>Streptosporangiales</taxon>
        <taxon>Streptosporangiaceae</taxon>
        <taxon>Streptosporangium</taxon>
    </lineage>
</organism>
<reference evidence="2" key="1">
    <citation type="journal article" date="2019" name="Int. J. Syst. Evol. Microbiol.">
        <title>The Global Catalogue of Microorganisms (GCM) 10K type strain sequencing project: providing services to taxonomists for standard genome sequencing and annotation.</title>
        <authorList>
            <consortium name="The Broad Institute Genomics Platform"/>
            <consortium name="The Broad Institute Genome Sequencing Center for Infectious Disease"/>
            <person name="Wu L."/>
            <person name="Ma J."/>
        </authorList>
    </citation>
    <scope>NUCLEOTIDE SEQUENCE [LARGE SCALE GENOMIC DNA]</scope>
    <source>
        <strain evidence="2">JCM 3106</strain>
    </source>
</reference>
<gene>
    <name evidence="1" type="ORF">GCM10017559_59890</name>
</gene>
<sequence>MPLASPHPDDETASAATTAIVEVCRGRRVDVFGCPMPDDATRLWKMRRPDREVPR</sequence>
<comment type="caution">
    <text evidence="1">The sequence shown here is derived from an EMBL/GenBank/DDBJ whole genome shotgun (WGS) entry which is preliminary data.</text>
</comment>
<dbReference type="EMBL" id="BAAAWD010000015">
    <property type="protein sequence ID" value="GAA3026075.1"/>
    <property type="molecule type" value="Genomic_DNA"/>
</dbReference>
<dbReference type="Proteomes" id="UP001499930">
    <property type="component" value="Unassembled WGS sequence"/>
</dbReference>
<evidence type="ECO:0000313" key="2">
    <source>
        <dbReference type="Proteomes" id="UP001499930"/>
    </source>
</evidence>
<evidence type="ECO:0000313" key="1">
    <source>
        <dbReference type="EMBL" id="GAA3026075.1"/>
    </source>
</evidence>
<keyword evidence="2" id="KW-1185">Reference proteome</keyword>